<accession>A0A813FKK4</accession>
<dbReference type="InterPro" id="IPR000626">
    <property type="entry name" value="Ubiquitin-like_dom"/>
</dbReference>
<evidence type="ECO:0000313" key="6">
    <source>
        <dbReference type="Proteomes" id="UP000654075"/>
    </source>
</evidence>
<dbReference type="PANTHER" id="PTHR10562">
    <property type="entry name" value="SMALL UBIQUITIN-RELATED MODIFIER"/>
    <property type="match status" value="1"/>
</dbReference>
<dbReference type="OrthoDB" id="442921at2759"/>
<dbReference type="InterPro" id="IPR022617">
    <property type="entry name" value="Rad60/SUMO-like_dom"/>
</dbReference>
<reference evidence="3" key="1">
    <citation type="submission" date="2021-02" db="EMBL/GenBank/DDBJ databases">
        <authorList>
            <person name="Dougan E. K."/>
            <person name="Rhodes N."/>
            <person name="Thang M."/>
            <person name="Chan C."/>
        </authorList>
    </citation>
    <scope>NUCLEOTIDE SEQUENCE</scope>
</reference>
<dbReference type="PROSITE" id="PS50053">
    <property type="entry name" value="UBIQUITIN_2"/>
    <property type="match status" value="1"/>
</dbReference>
<feature type="domain" description="Ubiquitin-like" evidence="1">
    <location>
        <begin position="56"/>
        <end position="133"/>
    </location>
</feature>
<dbReference type="EMBL" id="CAJNNW010034639">
    <property type="protein sequence ID" value="CAE8723370.1"/>
    <property type="molecule type" value="Genomic_DNA"/>
</dbReference>
<dbReference type="SMART" id="SM00213">
    <property type="entry name" value="UBQ"/>
    <property type="match status" value="1"/>
</dbReference>
<dbReference type="AlphaFoldDB" id="A0A813FKK4"/>
<evidence type="ECO:0000313" key="5">
    <source>
        <dbReference type="EMBL" id="CAE8723370.1"/>
    </source>
</evidence>
<gene>
    <name evidence="2" type="ORF">PGLA1383_LOCUS13289</name>
    <name evidence="3" type="ORF">PGLA1383_LOCUS30336</name>
    <name evidence="4" type="ORF">PGLA2088_LOCUS25138</name>
    <name evidence="5" type="ORF">PGLA2088_LOCUS43087</name>
</gene>
<dbReference type="Proteomes" id="UP000654075">
    <property type="component" value="Unassembled WGS sequence"/>
</dbReference>
<dbReference type="EMBL" id="CAJNNV010007325">
    <property type="protein sequence ID" value="CAE8594765.1"/>
    <property type="molecule type" value="Genomic_DNA"/>
</dbReference>
<evidence type="ECO:0000313" key="4">
    <source>
        <dbReference type="EMBL" id="CAE8686765.1"/>
    </source>
</evidence>
<evidence type="ECO:0000313" key="3">
    <source>
        <dbReference type="EMBL" id="CAE8612542.1"/>
    </source>
</evidence>
<evidence type="ECO:0000259" key="1">
    <source>
        <dbReference type="PROSITE" id="PS50053"/>
    </source>
</evidence>
<name>A0A813FKK4_POLGL</name>
<dbReference type="Proteomes" id="UP000626109">
    <property type="component" value="Unassembled WGS sequence"/>
</dbReference>
<dbReference type="EMBL" id="CAJNNV010025129">
    <property type="protein sequence ID" value="CAE8612542.1"/>
    <property type="molecule type" value="Genomic_DNA"/>
</dbReference>
<dbReference type="Pfam" id="PF11976">
    <property type="entry name" value="Rad60-SLD"/>
    <property type="match status" value="1"/>
</dbReference>
<sequence length="135" mass="14883">MQGAAKICVVWHHFGSEHSLQAITCLGHRAALLFSHFLLDHFIDQMAEAAGDAAAQHIQLKVKDQQGSEVQFKIKKSTPLRKLMDAYCSRLGLQASQVRFMVDGERIAADDTAEKLGLEDEDLIDVAMEQTGGCE</sequence>
<dbReference type="InterPro" id="IPR029071">
    <property type="entry name" value="Ubiquitin-like_domsf"/>
</dbReference>
<dbReference type="EMBL" id="CAJNNW010026639">
    <property type="protein sequence ID" value="CAE8686765.1"/>
    <property type="molecule type" value="Genomic_DNA"/>
</dbReference>
<dbReference type="FunFam" id="3.10.20.90:FF:000202">
    <property type="entry name" value="Small ubiquitin-related modifier I"/>
    <property type="match status" value="1"/>
</dbReference>
<organism evidence="3 6">
    <name type="scientific">Polarella glacialis</name>
    <name type="common">Dinoflagellate</name>
    <dbReference type="NCBI Taxonomy" id="89957"/>
    <lineage>
        <taxon>Eukaryota</taxon>
        <taxon>Sar</taxon>
        <taxon>Alveolata</taxon>
        <taxon>Dinophyceae</taxon>
        <taxon>Suessiales</taxon>
        <taxon>Suessiaceae</taxon>
        <taxon>Polarella</taxon>
    </lineage>
</organism>
<proteinExistence type="predicted"/>
<dbReference type="SUPFAM" id="SSF54236">
    <property type="entry name" value="Ubiquitin-like"/>
    <property type="match status" value="1"/>
</dbReference>
<comment type="caution">
    <text evidence="3">The sequence shown here is derived from an EMBL/GenBank/DDBJ whole genome shotgun (WGS) entry which is preliminary data.</text>
</comment>
<dbReference type="CDD" id="cd16116">
    <property type="entry name" value="Ubl_Smt3_like"/>
    <property type="match status" value="1"/>
</dbReference>
<evidence type="ECO:0000313" key="2">
    <source>
        <dbReference type="EMBL" id="CAE8594765.1"/>
    </source>
</evidence>
<dbReference type="Gene3D" id="3.10.20.90">
    <property type="entry name" value="Phosphatidylinositol 3-kinase Catalytic Subunit, Chain A, domain 1"/>
    <property type="match status" value="1"/>
</dbReference>
<protein>
    <recommendedName>
        <fullName evidence="1">Ubiquitin-like domain-containing protein</fullName>
    </recommendedName>
</protein>
<keyword evidence="6" id="KW-1185">Reference proteome</keyword>